<dbReference type="Pfam" id="PF03041">
    <property type="entry name" value="Baculo_LEF-2"/>
    <property type="match status" value="1"/>
</dbReference>
<evidence type="ECO:0000313" key="1">
    <source>
        <dbReference type="EMBL" id="AAS82703.1"/>
    </source>
</evidence>
<evidence type="ECO:0000313" key="2">
    <source>
        <dbReference type="Proteomes" id="UP000202635"/>
    </source>
</evidence>
<organismHost>
    <name type="scientific">Agrotis segetum</name>
    <name type="common">Turnip moth</name>
    <dbReference type="NCBI Taxonomy" id="47767"/>
</organismHost>
<name>Q6QXF4_GVAS</name>
<dbReference type="Proteomes" id="UP000202635">
    <property type="component" value="Genome"/>
</dbReference>
<protein>
    <submittedName>
        <fullName evidence="1">ORF35</fullName>
    </submittedName>
</protein>
<sequence>MSNNTQQYTLYNPRSSVESRTRYMVDVFCRDWSSVLDAYTVFVQGGTHFLVNGKNLLQMIKQCPTLEESEQSTVGNIKKTKKKREICFETLKKRSDIIAKYRETFYRFKDANTLPDFEALVQRPRNKRFGNRLKFSFLVIKNIQCKRCENNVCVYNALKSFYENDKKCVDEVDRLVIKEAE</sequence>
<organism evidence="1 2">
    <name type="scientific">Agrotis segetum granulosis virus</name>
    <name type="common">AsGV</name>
    <name type="synonym">Agrotis segetum granulovirus</name>
    <dbReference type="NCBI Taxonomy" id="10464"/>
    <lineage>
        <taxon>Viruses</taxon>
        <taxon>Viruses incertae sedis</taxon>
        <taxon>Naldaviricetes</taxon>
        <taxon>Lefavirales</taxon>
        <taxon>Baculoviridae</taxon>
        <taxon>Betabaculovirus</taxon>
        <taxon>Betabaculovirus agsegetum</taxon>
    </lineage>
</organism>
<dbReference type="InterPro" id="IPR004283">
    <property type="entry name" value="Lef-2"/>
</dbReference>
<dbReference type="GO" id="GO:0019083">
    <property type="term" value="P:viral transcription"/>
    <property type="evidence" value="ECO:0007669"/>
    <property type="project" value="InterPro"/>
</dbReference>
<proteinExistence type="predicted"/>
<gene>
    <name evidence="1" type="primary">ORF35</name>
    <name evidence="1" type="ORF">AsGVgp035</name>
</gene>
<dbReference type="EMBL" id="AY522332">
    <property type="protein sequence ID" value="AAS82703.1"/>
    <property type="molecule type" value="Genomic_DNA"/>
</dbReference>
<reference evidence="1 2" key="1">
    <citation type="submission" date="2004-09" db="EMBL/GenBank/DDBJ databases">
        <authorList>
            <person name="Ai X.L."/>
            <person name="Wang Z.F."/>
            <person name="Wang B."/>
            <person name="Zhang W."/>
            <person name="Li F."/>
            <person name="Fu J.H."/>
            <person name="Cui C.S."/>
            <person name="Shi Y.H."/>
            <person name="He M."/>
        </authorList>
    </citation>
    <scope>NUCLEOTIDE SEQUENCE [LARGE SCALE GENOMIC DNA]</scope>
</reference>
<accession>Q6QXF4</accession>